<accession>A0A9W9FW94</accession>
<dbReference type="SMART" id="SM00906">
    <property type="entry name" value="Fungal_trans"/>
    <property type="match status" value="1"/>
</dbReference>
<dbReference type="InterPro" id="IPR051711">
    <property type="entry name" value="Stress_Response_Reg"/>
</dbReference>
<reference evidence="10" key="2">
    <citation type="journal article" date="2023" name="IMA Fungus">
        <title>Comparative genomic study of the Penicillium genus elucidates a diverse pangenome and 15 lateral gene transfer events.</title>
        <authorList>
            <person name="Petersen C."/>
            <person name="Sorensen T."/>
            <person name="Nielsen M.R."/>
            <person name="Sondergaard T.E."/>
            <person name="Sorensen J.L."/>
            <person name="Fitzpatrick D.A."/>
            <person name="Frisvad J.C."/>
            <person name="Nielsen K.L."/>
        </authorList>
    </citation>
    <scope>NUCLEOTIDE SEQUENCE</scope>
    <source>
        <strain evidence="10">IBT 30069</strain>
    </source>
</reference>
<dbReference type="InterPro" id="IPR007219">
    <property type="entry name" value="XnlR_reg_dom"/>
</dbReference>
<dbReference type="Pfam" id="PF00172">
    <property type="entry name" value="Zn_clus"/>
    <property type="match status" value="1"/>
</dbReference>
<dbReference type="GO" id="GO:0008270">
    <property type="term" value="F:zinc ion binding"/>
    <property type="evidence" value="ECO:0007669"/>
    <property type="project" value="InterPro"/>
</dbReference>
<sequence length="728" mass="81616">MTDAGQENRSQTRRGLSSRTLRKRSKVTRACDACKSRKKACSGDIPCKFCLRIGTSCTYNVPYHRGAASSPRPATAQQGESTRAASQSQPTPQSDPLQPSPAATASTADGSIDIGGQYRGPASAHSFLARAMRNFHDHPLGASQNSLAPTCEDTHGSIFSYGDRHAPRIDPSQMNWPDRVTVNSLVQRYFEFASPTYRILHQGVVEGWVERIFSEEVATGARENFSSTVLPDYKAIILLVCALASLSLAPEESIEHQVSLGDMQQCEAYYQMAEQILSKTTGMPSLESVQARFLSVLYLLGASRMNQAWFNFGPTVQLLMAIGLHRKKMHSTSSPSSLVLHECSKRVLWCSFTLDQYLSLILGRPRLLHEEDIDQEYPSLVNDENLKIIQSSSNSLRNCLMDAPVCHSKLSRILARASQDLYSIKPVERDQEIKSVKKLMTQISQWQSELPPIFTDRVCPSSLITIFRRQSTVIRLARFHAVMFVTRPLLLWDCSHEPDSAELIQFLQSCVTTARDTLEMVLDLVKDNQLFRAFWYTQYIAFNALSIIYIYLIHSSKGRIPHNWVFSNVSSTTNAENVKVEKMPLYELAEGTQHYLGQATDRNALAWRYALVLEVLKSESKSQLHHEPCGEESQPTNRQHQAPEFSALLQPHSVGGGSPVDGFISEQGPVDWENLQASILDSESNNDFQGRTSLYTGIGNLFPILNPTDDFSLDFWPQLDRLPICKFH</sequence>
<organism evidence="10 11">
    <name type="scientific">Penicillium angulare</name>
    <dbReference type="NCBI Taxonomy" id="116970"/>
    <lineage>
        <taxon>Eukaryota</taxon>
        <taxon>Fungi</taxon>
        <taxon>Dikarya</taxon>
        <taxon>Ascomycota</taxon>
        <taxon>Pezizomycotina</taxon>
        <taxon>Eurotiomycetes</taxon>
        <taxon>Eurotiomycetidae</taxon>
        <taxon>Eurotiales</taxon>
        <taxon>Aspergillaceae</taxon>
        <taxon>Penicillium</taxon>
    </lineage>
</organism>
<dbReference type="PROSITE" id="PS50048">
    <property type="entry name" value="ZN2_CY6_FUNGAL_2"/>
    <property type="match status" value="1"/>
</dbReference>
<keyword evidence="8" id="KW-1133">Transmembrane helix</keyword>
<dbReference type="Pfam" id="PF04082">
    <property type="entry name" value="Fungal_trans"/>
    <property type="match status" value="1"/>
</dbReference>
<evidence type="ECO:0000256" key="8">
    <source>
        <dbReference type="SAM" id="Phobius"/>
    </source>
</evidence>
<keyword evidence="3" id="KW-0805">Transcription regulation</keyword>
<dbReference type="GO" id="GO:0005634">
    <property type="term" value="C:nucleus"/>
    <property type="evidence" value="ECO:0007669"/>
    <property type="project" value="UniProtKB-SubCell"/>
</dbReference>
<keyword evidence="8" id="KW-0812">Transmembrane</keyword>
<dbReference type="GO" id="GO:0045944">
    <property type="term" value="P:positive regulation of transcription by RNA polymerase II"/>
    <property type="evidence" value="ECO:0007669"/>
    <property type="project" value="TreeGrafter"/>
</dbReference>
<protein>
    <recommendedName>
        <fullName evidence="9">Zn(2)-C6 fungal-type domain-containing protein</fullName>
    </recommendedName>
</protein>
<dbReference type="Gene3D" id="4.10.240.10">
    <property type="entry name" value="Zn(2)-C6 fungal-type DNA-binding domain"/>
    <property type="match status" value="1"/>
</dbReference>
<name>A0A9W9FW94_9EURO</name>
<dbReference type="SMART" id="SM00066">
    <property type="entry name" value="GAL4"/>
    <property type="match status" value="1"/>
</dbReference>
<keyword evidence="5" id="KW-0804">Transcription</keyword>
<dbReference type="PROSITE" id="PS00463">
    <property type="entry name" value="ZN2_CY6_FUNGAL_1"/>
    <property type="match status" value="1"/>
</dbReference>
<evidence type="ECO:0000256" key="4">
    <source>
        <dbReference type="ARBA" id="ARBA00023125"/>
    </source>
</evidence>
<feature type="region of interest" description="Disordered" evidence="7">
    <location>
        <begin position="1"/>
        <end position="22"/>
    </location>
</feature>
<dbReference type="InterPro" id="IPR001138">
    <property type="entry name" value="Zn2Cys6_DnaBD"/>
</dbReference>
<dbReference type="SUPFAM" id="SSF57701">
    <property type="entry name" value="Zn2/Cys6 DNA-binding domain"/>
    <property type="match status" value="1"/>
</dbReference>
<keyword evidence="11" id="KW-1185">Reference proteome</keyword>
<feature type="domain" description="Zn(2)-C6 fungal-type" evidence="9">
    <location>
        <begin position="30"/>
        <end position="59"/>
    </location>
</feature>
<evidence type="ECO:0000313" key="10">
    <source>
        <dbReference type="EMBL" id="KAJ5107636.1"/>
    </source>
</evidence>
<dbReference type="GO" id="GO:0000981">
    <property type="term" value="F:DNA-binding transcription factor activity, RNA polymerase II-specific"/>
    <property type="evidence" value="ECO:0007669"/>
    <property type="project" value="InterPro"/>
</dbReference>
<dbReference type="PANTHER" id="PTHR47540:SF3">
    <property type="entry name" value="ZN(II)2CYS6 TRANSCRIPTION FACTOR (EUROFUNG)"/>
    <property type="match status" value="1"/>
</dbReference>
<dbReference type="Proteomes" id="UP001149165">
    <property type="component" value="Unassembled WGS sequence"/>
</dbReference>
<evidence type="ECO:0000259" key="9">
    <source>
        <dbReference type="PROSITE" id="PS50048"/>
    </source>
</evidence>
<feature type="compositionally biased region" description="Polar residues" evidence="7">
    <location>
        <begin position="1"/>
        <end position="19"/>
    </location>
</feature>
<reference evidence="10" key="1">
    <citation type="submission" date="2022-11" db="EMBL/GenBank/DDBJ databases">
        <authorList>
            <person name="Petersen C."/>
        </authorList>
    </citation>
    <scope>NUCLEOTIDE SEQUENCE</scope>
    <source>
        <strain evidence="10">IBT 30069</strain>
    </source>
</reference>
<dbReference type="CDD" id="cd12148">
    <property type="entry name" value="fungal_TF_MHR"/>
    <property type="match status" value="1"/>
</dbReference>
<evidence type="ECO:0000256" key="6">
    <source>
        <dbReference type="ARBA" id="ARBA00023242"/>
    </source>
</evidence>
<keyword evidence="2" id="KW-0479">Metal-binding</keyword>
<comment type="subcellular location">
    <subcellularLocation>
        <location evidence="1">Nucleus</location>
    </subcellularLocation>
</comment>
<dbReference type="GO" id="GO:0006351">
    <property type="term" value="P:DNA-templated transcription"/>
    <property type="evidence" value="ECO:0007669"/>
    <property type="project" value="InterPro"/>
</dbReference>
<dbReference type="InterPro" id="IPR036864">
    <property type="entry name" value="Zn2-C6_fun-type_DNA-bd_sf"/>
</dbReference>
<evidence type="ECO:0000256" key="7">
    <source>
        <dbReference type="SAM" id="MobiDB-lite"/>
    </source>
</evidence>
<dbReference type="CDD" id="cd00067">
    <property type="entry name" value="GAL4"/>
    <property type="match status" value="1"/>
</dbReference>
<evidence type="ECO:0000256" key="1">
    <source>
        <dbReference type="ARBA" id="ARBA00004123"/>
    </source>
</evidence>
<feature type="transmembrane region" description="Helical" evidence="8">
    <location>
        <begin position="533"/>
        <end position="552"/>
    </location>
</feature>
<evidence type="ECO:0000256" key="2">
    <source>
        <dbReference type="ARBA" id="ARBA00022723"/>
    </source>
</evidence>
<keyword evidence="6" id="KW-0539">Nucleus</keyword>
<feature type="region of interest" description="Disordered" evidence="7">
    <location>
        <begin position="67"/>
        <end position="116"/>
    </location>
</feature>
<dbReference type="GO" id="GO:0043565">
    <property type="term" value="F:sequence-specific DNA binding"/>
    <property type="evidence" value="ECO:0007669"/>
    <property type="project" value="TreeGrafter"/>
</dbReference>
<proteinExistence type="predicted"/>
<keyword evidence="8" id="KW-0472">Membrane</keyword>
<evidence type="ECO:0000313" key="11">
    <source>
        <dbReference type="Proteomes" id="UP001149165"/>
    </source>
</evidence>
<evidence type="ECO:0000256" key="5">
    <source>
        <dbReference type="ARBA" id="ARBA00023163"/>
    </source>
</evidence>
<evidence type="ECO:0000256" key="3">
    <source>
        <dbReference type="ARBA" id="ARBA00023015"/>
    </source>
</evidence>
<gene>
    <name evidence="10" type="ORF">N7456_004311</name>
</gene>
<dbReference type="EMBL" id="JAPQKH010000003">
    <property type="protein sequence ID" value="KAJ5107636.1"/>
    <property type="molecule type" value="Genomic_DNA"/>
</dbReference>
<dbReference type="PANTHER" id="PTHR47540">
    <property type="entry name" value="THIAMINE REPRESSIBLE GENES REGULATORY PROTEIN THI5"/>
    <property type="match status" value="1"/>
</dbReference>
<feature type="compositionally biased region" description="Polar residues" evidence="7">
    <location>
        <begin position="75"/>
        <end position="109"/>
    </location>
</feature>
<keyword evidence="4" id="KW-0238">DNA-binding</keyword>
<dbReference type="AlphaFoldDB" id="A0A9W9FW94"/>
<comment type="caution">
    <text evidence="10">The sequence shown here is derived from an EMBL/GenBank/DDBJ whole genome shotgun (WGS) entry which is preliminary data.</text>
</comment>
<dbReference type="OrthoDB" id="2579025at2759"/>